<evidence type="ECO:0000256" key="5">
    <source>
        <dbReference type="ARBA" id="ARBA00023136"/>
    </source>
</evidence>
<evidence type="ECO:0000256" key="1">
    <source>
        <dbReference type="ARBA" id="ARBA00004167"/>
    </source>
</evidence>
<keyword evidence="2" id="KW-0812">Transmembrane</keyword>
<evidence type="ECO:0000256" key="4">
    <source>
        <dbReference type="ARBA" id="ARBA00022989"/>
    </source>
</evidence>
<evidence type="ECO:0000256" key="3">
    <source>
        <dbReference type="ARBA" id="ARBA00022729"/>
    </source>
</evidence>
<dbReference type="PANTHER" id="PTHR47974:SF19">
    <property type="entry name" value="RECEPTOR-LIKE SERINE_THREONINE-PROTEIN KINASE"/>
    <property type="match status" value="1"/>
</dbReference>
<reference evidence="6" key="3">
    <citation type="submission" date="2022-06" db="UniProtKB">
        <authorList>
            <consortium name="EnsemblPlants"/>
        </authorList>
    </citation>
    <scope>IDENTIFICATION</scope>
</reference>
<accession>A0A8R7PQM2</accession>
<dbReference type="Gene3D" id="1.10.510.10">
    <property type="entry name" value="Transferase(Phosphotransferase) domain 1"/>
    <property type="match status" value="1"/>
</dbReference>
<dbReference type="Proteomes" id="UP000015106">
    <property type="component" value="Chromosome 3"/>
</dbReference>
<reference evidence="7" key="1">
    <citation type="journal article" date="2013" name="Nature">
        <title>Draft genome of the wheat A-genome progenitor Triticum urartu.</title>
        <authorList>
            <person name="Ling H.Q."/>
            <person name="Zhao S."/>
            <person name="Liu D."/>
            <person name="Wang J."/>
            <person name="Sun H."/>
            <person name="Zhang C."/>
            <person name="Fan H."/>
            <person name="Li D."/>
            <person name="Dong L."/>
            <person name="Tao Y."/>
            <person name="Gao C."/>
            <person name="Wu H."/>
            <person name="Li Y."/>
            <person name="Cui Y."/>
            <person name="Guo X."/>
            <person name="Zheng S."/>
            <person name="Wang B."/>
            <person name="Yu K."/>
            <person name="Liang Q."/>
            <person name="Yang W."/>
            <person name="Lou X."/>
            <person name="Chen J."/>
            <person name="Feng M."/>
            <person name="Jian J."/>
            <person name="Zhang X."/>
            <person name="Luo G."/>
            <person name="Jiang Y."/>
            <person name="Liu J."/>
            <person name="Wang Z."/>
            <person name="Sha Y."/>
            <person name="Zhang B."/>
            <person name="Wu H."/>
            <person name="Tang D."/>
            <person name="Shen Q."/>
            <person name="Xue P."/>
            <person name="Zou S."/>
            <person name="Wang X."/>
            <person name="Liu X."/>
            <person name="Wang F."/>
            <person name="Yang Y."/>
            <person name="An X."/>
            <person name="Dong Z."/>
            <person name="Zhang K."/>
            <person name="Zhang X."/>
            <person name="Luo M.C."/>
            <person name="Dvorak J."/>
            <person name="Tong Y."/>
            <person name="Wang J."/>
            <person name="Yang H."/>
            <person name="Li Z."/>
            <person name="Wang D."/>
            <person name="Zhang A."/>
            <person name="Wang J."/>
        </authorList>
    </citation>
    <scope>NUCLEOTIDE SEQUENCE</scope>
    <source>
        <strain evidence="7">cv. G1812</strain>
    </source>
</reference>
<dbReference type="Gramene" id="TuG1812G0300001704.01.T01">
    <property type="protein sequence ID" value="TuG1812G0300001704.01.T01"/>
    <property type="gene ID" value="TuG1812G0300001704.01"/>
</dbReference>
<keyword evidence="7" id="KW-1185">Reference proteome</keyword>
<dbReference type="EnsemblPlants" id="TuG1812G0300001704.01.T01">
    <property type="protein sequence ID" value="TuG1812G0300001704.01.T01"/>
    <property type="gene ID" value="TuG1812G0300001704.01"/>
</dbReference>
<dbReference type="PANTHER" id="PTHR47974">
    <property type="entry name" value="OS07G0415500 PROTEIN"/>
    <property type="match status" value="1"/>
</dbReference>
<evidence type="ECO:0000313" key="6">
    <source>
        <dbReference type="EnsemblPlants" id="TuG1812G0300001704.01.T01"/>
    </source>
</evidence>
<evidence type="ECO:0000313" key="7">
    <source>
        <dbReference type="Proteomes" id="UP000015106"/>
    </source>
</evidence>
<sequence length="88" mass="9979">MMLLGIISGRRNVEKIKEGKFTYFPIFAIVKVNEGDVMCLLDSRLEGDADVEQLSRACKIACWCIQDAEDHRPMMGQVVRMLEGVMDI</sequence>
<protein>
    <submittedName>
        <fullName evidence="6">Uncharacterized protein</fullName>
    </submittedName>
</protein>
<keyword evidence="4" id="KW-1133">Transmembrane helix</keyword>
<evidence type="ECO:0000256" key="2">
    <source>
        <dbReference type="ARBA" id="ARBA00022692"/>
    </source>
</evidence>
<keyword evidence="5" id="KW-0472">Membrane</keyword>
<keyword evidence="3" id="KW-0732">Signal</keyword>
<reference evidence="6" key="2">
    <citation type="submission" date="2018-03" db="EMBL/GenBank/DDBJ databases">
        <title>The Triticum urartu genome reveals the dynamic nature of wheat genome evolution.</title>
        <authorList>
            <person name="Ling H."/>
            <person name="Ma B."/>
            <person name="Shi X."/>
            <person name="Liu H."/>
            <person name="Dong L."/>
            <person name="Sun H."/>
            <person name="Cao Y."/>
            <person name="Gao Q."/>
            <person name="Zheng S."/>
            <person name="Li Y."/>
            <person name="Yu Y."/>
            <person name="Du H."/>
            <person name="Qi M."/>
            <person name="Li Y."/>
            <person name="Yu H."/>
            <person name="Cui Y."/>
            <person name="Wang N."/>
            <person name="Chen C."/>
            <person name="Wu H."/>
            <person name="Zhao Y."/>
            <person name="Zhang J."/>
            <person name="Li Y."/>
            <person name="Zhou W."/>
            <person name="Zhang B."/>
            <person name="Hu W."/>
            <person name="Eijk M."/>
            <person name="Tang J."/>
            <person name="Witsenboer H."/>
            <person name="Zhao S."/>
            <person name="Li Z."/>
            <person name="Zhang A."/>
            <person name="Wang D."/>
            <person name="Liang C."/>
        </authorList>
    </citation>
    <scope>NUCLEOTIDE SEQUENCE [LARGE SCALE GENOMIC DNA]</scope>
    <source>
        <strain evidence="6">cv. G1812</strain>
    </source>
</reference>
<comment type="subcellular location">
    <subcellularLocation>
        <location evidence="1">Membrane</location>
        <topology evidence="1">Single-pass membrane protein</topology>
    </subcellularLocation>
</comment>
<organism evidence="6 7">
    <name type="scientific">Triticum urartu</name>
    <name type="common">Red wild einkorn</name>
    <name type="synonym">Crithodium urartu</name>
    <dbReference type="NCBI Taxonomy" id="4572"/>
    <lineage>
        <taxon>Eukaryota</taxon>
        <taxon>Viridiplantae</taxon>
        <taxon>Streptophyta</taxon>
        <taxon>Embryophyta</taxon>
        <taxon>Tracheophyta</taxon>
        <taxon>Spermatophyta</taxon>
        <taxon>Magnoliopsida</taxon>
        <taxon>Liliopsida</taxon>
        <taxon>Poales</taxon>
        <taxon>Poaceae</taxon>
        <taxon>BOP clade</taxon>
        <taxon>Pooideae</taxon>
        <taxon>Triticodae</taxon>
        <taxon>Triticeae</taxon>
        <taxon>Triticinae</taxon>
        <taxon>Triticum</taxon>
    </lineage>
</organism>
<dbReference type="GO" id="GO:0016020">
    <property type="term" value="C:membrane"/>
    <property type="evidence" value="ECO:0007669"/>
    <property type="project" value="UniProtKB-SubCell"/>
</dbReference>
<name>A0A8R7PQM2_TRIUA</name>
<dbReference type="AlphaFoldDB" id="A0A8R7PQM2"/>
<proteinExistence type="predicted"/>